<dbReference type="InterPro" id="IPR000086">
    <property type="entry name" value="NUDIX_hydrolase_dom"/>
</dbReference>
<evidence type="ECO:0000256" key="1">
    <source>
        <dbReference type="ARBA" id="ARBA00022801"/>
    </source>
</evidence>
<organism evidence="3">
    <name type="scientific">Myoviridae sp. ctPuP5</name>
    <dbReference type="NCBI Taxonomy" id="2823543"/>
    <lineage>
        <taxon>Viruses</taxon>
        <taxon>Duplodnaviria</taxon>
        <taxon>Heunggongvirae</taxon>
        <taxon>Uroviricota</taxon>
        <taxon>Caudoviricetes</taxon>
    </lineage>
</organism>
<dbReference type="PROSITE" id="PS51462">
    <property type="entry name" value="NUDIX"/>
    <property type="match status" value="1"/>
</dbReference>
<dbReference type="CDD" id="cd02883">
    <property type="entry name" value="NUDIX_Hydrolase"/>
    <property type="match status" value="1"/>
</dbReference>
<evidence type="ECO:0000313" key="3">
    <source>
        <dbReference type="EMBL" id="DAD66462.1"/>
    </source>
</evidence>
<dbReference type="EMBL" id="BK014662">
    <property type="protein sequence ID" value="DAD66462.1"/>
    <property type="molecule type" value="Genomic_DNA"/>
</dbReference>
<dbReference type="Gene3D" id="3.90.79.10">
    <property type="entry name" value="Nucleoside Triphosphate Pyrophosphohydrolase"/>
    <property type="match status" value="1"/>
</dbReference>
<name>A0A8S5L993_9CAUD</name>
<proteinExistence type="predicted"/>
<dbReference type="SUPFAM" id="SSF55811">
    <property type="entry name" value="Nudix"/>
    <property type="match status" value="1"/>
</dbReference>
<accession>A0A8S5L993</accession>
<keyword evidence="1 3" id="KW-0378">Hydrolase</keyword>
<protein>
    <submittedName>
        <fullName evidence="3">Nudix hydrolase</fullName>
    </submittedName>
</protein>
<feature type="domain" description="Nudix hydrolase" evidence="2">
    <location>
        <begin position="29"/>
        <end position="172"/>
    </location>
</feature>
<dbReference type="PROSITE" id="PS00893">
    <property type="entry name" value="NUDIX_BOX"/>
    <property type="match status" value="1"/>
</dbReference>
<dbReference type="PANTHER" id="PTHR43736">
    <property type="entry name" value="ADP-RIBOSE PYROPHOSPHATASE"/>
    <property type="match status" value="1"/>
</dbReference>
<dbReference type="GO" id="GO:0016787">
    <property type="term" value="F:hydrolase activity"/>
    <property type="evidence" value="ECO:0007669"/>
    <property type="project" value="UniProtKB-KW"/>
</dbReference>
<sequence>MKEGTKVGDTTSENQNFPVKVDDKIYWISRAMAVVGYVFKEVDGKLFVLTEKRGKGAADYVGHFCVPCGYLDFNETLEDAVLRELKEETGFIGDKKKLMLLKINSNPRENRQNVSVHFAYFADKEEDFCLEKAVGGEKDEIELVNWMYIGDVIELKWWQKIFKKDKRKRLTSDFDWFYSNKWAFSHNFRLDDYLSMFYKIEYNYLYNIKQLI</sequence>
<dbReference type="Pfam" id="PF00293">
    <property type="entry name" value="NUDIX"/>
    <property type="match status" value="1"/>
</dbReference>
<dbReference type="PANTHER" id="PTHR43736:SF1">
    <property type="entry name" value="DIHYDRONEOPTERIN TRIPHOSPHATE DIPHOSPHATASE"/>
    <property type="match status" value="1"/>
</dbReference>
<evidence type="ECO:0000259" key="2">
    <source>
        <dbReference type="PROSITE" id="PS51462"/>
    </source>
</evidence>
<dbReference type="InterPro" id="IPR020084">
    <property type="entry name" value="NUDIX_hydrolase_CS"/>
</dbReference>
<dbReference type="InterPro" id="IPR015797">
    <property type="entry name" value="NUDIX_hydrolase-like_dom_sf"/>
</dbReference>
<reference evidence="3" key="1">
    <citation type="journal article" date="2021" name="Proc. Natl. Acad. Sci. U.S.A.">
        <title>A Catalog of Tens of Thousands of Viruses from Human Metagenomes Reveals Hidden Associations with Chronic Diseases.</title>
        <authorList>
            <person name="Tisza M.J."/>
            <person name="Buck C.B."/>
        </authorList>
    </citation>
    <scope>NUCLEOTIDE SEQUENCE</scope>
    <source>
        <strain evidence="3">CtPuP5</strain>
    </source>
</reference>